<dbReference type="GO" id="GO:0003723">
    <property type="term" value="F:RNA binding"/>
    <property type="evidence" value="ECO:0007669"/>
    <property type="project" value="UniProtKB-UniRule"/>
</dbReference>
<comment type="caution">
    <text evidence="5">The sequence shown here is derived from an EMBL/GenBank/DDBJ whole genome shotgun (WGS) entry which is preliminary data.</text>
</comment>
<protein>
    <submittedName>
        <fullName evidence="5">Serine/arginine-rich splicing factor like isoform 1</fullName>
    </submittedName>
</protein>
<dbReference type="Pfam" id="PF00076">
    <property type="entry name" value="RRM_1"/>
    <property type="match status" value="3"/>
</dbReference>
<keyword evidence="1 2" id="KW-0694">RNA-binding</keyword>
<feature type="compositionally biased region" description="Basic and acidic residues" evidence="3">
    <location>
        <begin position="135"/>
        <end position="146"/>
    </location>
</feature>
<sequence length="426" mass="47309">MMAIYCANFGYETQQSDLESLFSQYGIDVRLEMKSGYAFVYFEDEKMQKMPSVGERGRIPNRNLFVTNFDPFCTQDLDIKRYSYGRVLNVRICPGFAFVEFSTQEDATEALECTHRSKMFDSVECAFADNNGKGSRGDNGRHRNDAPLRPPGPVCCHTRASHVYDSNLLYKTQHSELENLFPGYGKVVHVDMEKGYAFVNFEEQRDAIHDLDGKSFDPEFNKRILSVGWANGELDRTFVTDFEPIYTQDLDIKPSGRSPDPVRYSNLLYKPQHSVLENLFPRHGEVLCIDMKKGPMPLTHKMKCSTSHPLDLIAEDSDDSNGGTGENGGSDGDDDGSSWWWDEDAGGWNDGRGNIWIVGNDCKGGGAGGGDDGGSGGGGGDYNGVIHGCYGYKITYELENDGVVMFSQKTTALLFGRERVGRAGSS</sequence>
<dbReference type="PROSITE" id="PS50102">
    <property type="entry name" value="RRM"/>
    <property type="match status" value="3"/>
</dbReference>
<dbReference type="InterPro" id="IPR035979">
    <property type="entry name" value="RBD_domain_sf"/>
</dbReference>
<feature type="region of interest" description="Disordered" evidence="3">
    <location>
        <begin position="312"/>
        <end position="343"/>
    </location>
</feature>
<evidence type="ECO:0000256" key="1">
    <source>
        <dbReference type="ARBA" id="ARBA00022884"/>
    </source>
</evidence>
<proteinExistence type="predicted"/>
<feature type="domain" description="RRM" evidence="4">
    <location>
        <begin position="62"/>
        <end position="130"/>
    </location>
</feature>
<gene>
    <name evidence="5" type="ORF">AAHA92_31007</name>
</gene>
<keyword evidence="6" id="KW-1185">Reference proteome</keyword>
<dbReference type="InterPro" id="IPR000504">
    <property type="entry name" value="RRM_dom"/>
</dbReference>
<dbReference type="InterPro" id="IPR050374">
    <property type="entry name" value="RRT5_SRSF_SR"/>
</dbReference>
<name>A0ABD1FSQ2_SALDI</name>
<evidence type="ECO:0000256" key="3">
    <source>
        <dbReference type="SAM" id="MobiDB-lite"/>
    </source>
</evidence>
<dbReference type="EMBL" id="JBEAFC010000012">
    <property type="protein sequence ID" value="KAL1534886.1"/>
    <property type="molecule type" value="Genomic_DNA"/>
</dbReference>
<organism evidence="5 6">
    <name type="scientific">Salvia divinorum</name>
    <name type="common">Maria pastora</name>
    <name type="synonym">Diviner's sage</name>
    <dbReference type="NCBI Taxonomy" id="28513"/>
    <lineage>
        <taxon>Eukaryota</taxon>
        <taxon>Viridiplantae</taxon>
        <taxon>Streptophyta</taxon>
        <taxon>Embryophyta</taxon>
        <taxon>Tracheophyta</taxon>
        <taxon>Spermatophyta</taxon>
        <taxon>Magnoliopsida</taxon>
        <taxon>eudicotyledons</taxon>
        <taxon>Gunneridae</taxon>
        <taxon>Pentapetalae</taxon>
        <taxon>asterids</taxon>
        <taxon>lamiids</taxon>
        <taxon>Lamiales</taxon>
        <taxon>Lamiaceae</taxon>
        <taxon>Nepetoideae</taxon>
        <taxon>Mentheae</taxon>
        <taxon>Salviinae</taxon>
        <taxon>Salvia</taxon>
        <taxon>Salvia subgen. Calosphace</taxon>
    </lineage>
</organism>
<accession>A0ABD1FSQ2</accession>
<evidence type="ECO:0000313" key="5">
    <source>
        <dbReference type="EMBL" id="KAL1534886.1"/>
    </source>
</evidence>
<feature type="region of interest" description="Disordered" evidence="3">
    <location>
        <begin position="131"/>
        <end position="151"/>
    </location>
</feature>
<evidence type="ECO:0000256" key="2">
    <source>
        <dbReference type="PROSITE-ProRule" id="PRU00176"/>
    </source>
</evidence>
<feature type="domain" description="RRM" evidence="4">
    <location>
        <begin position="2"/>
        <end position="46"/>
    </location>
</feature>
<dbReference type="SUPFAM" id="SSF54928">
    <property type="entry name" value="RNA-binding domain, RBD"/>
    <property type="match status" value="3"/>
</dbReference>
<feature type="compositionally biased region" description="Acidic residues" evidence="3">
    <location>
        <begin position="331"/>
        <end position="343"/>
    </location>
</feature>
<dbReference type="AlphaFoldDB" id="A0ABD1FSQ2"/>
<reference evidence="5 6" key="1">
    <citation type="submission" date="2024-06" db="EMBL/GenBank/DDBJ databases">
        <title>A chromosome level genome sequence of Diviner's sage (Salvia divinorum).</title>
        <authorList>
            <person name="Ford S.A."/>
            <person name="Ro D.-K."/>
            <person name="Ness R.W."/>
            <person name="Phillips M.A."/>
        </authorList>
    </citation>
    <scope>NUCLEOTIDE SEQUENCE [LARGE SCALE GENOMIC DNA]</scope>
    <source>
        <strain evidence="5">SAF-2024a</strain>
        <tissue evidence="5">Leaf</tissue>
    </source>
</reference>
<evidence type="ECO:0000313" key="6">
    <source>
        <dbReference type="Proteomes" id="UP001567538"/>
    </source>
</evidence>
<dbReference type="SMART" id="SM00360">
    <property type="entry name" value="RRM"/>
    <property type="match status" value="3"/>
</dbReference>
<evidence type="ECO:0000259" key="4">
    <source>
        <dbReference type="PROSITE" id="PS50102"/>
    </source>
</evidence>
<dbReference type="Gene3D" id="3.30.70.330">
    <property type="match status" value="3"/>
</dbReference>
<dbReference type="PANTHER" id="PTHR23003">
    <property type="entry name" value="RNA RECOGNITION MOTIF RRM DOMAIN CONTAINING PROTEIN"/>
    <property type="match status" value="1"/>
</dbReference>
<dbReference type="InterPro" id="IPR012677">
    <property type="entry name" value="Nucleotide-bd_a/b_plait_sf"/>
</dbReference>
<dbReference type="Proteomes" id="UP001567538">
    <property type="component" value="Unassembled WGS sequence"/>
</dbReference>
<feature type="domain" description="RRM" evidence="4">
    <location>
        <begin position="161"/>
        <end position="232"/>
    </location>
</feature>